<sequence>VQDAGTRWALLLAGAFGAYSLRANNMANAMGVFLPTVALQDLHISAWLVLSPT</sequence>
<proteinExistence type="predicted"/>
<organism evidence="1">
    <name type="scientific">marine metagenome</name>
    <dbReference type="NCBI Taxonomy" id="408172"/>
    <lineage>
        <taxon>unclassified sequences</taxon>
        <taxon>metagenomes</taxon>
        <taxon>ecological metagenomes</taxon>
    </lineage>
</organism>
<protein>
    <submittedName>
        <fullName evidence="1">Uncharacterized protein</fullName>
    </submittedName>
</protein>
<accession>A0A381UG95</accession>
<dbReference type="AlphaFoldDB" id="A0A381UG95"/>
<gene>
    <name evidence="1" type="ORF">METZ01_LOCUS80004</name>
</gene>
<dbReference type="EMBL" id="UINC01006376">
    <property type="protein sequence ID" value="SVA27150.1"/>
    <property type="molecule type" value="Genomic_DNA"/>
</dbReference>
<evidence type="ECO:0000313" key="1">
    <source>
        <dbReference type="EMBL" id="SVA27150.1"/>
    </source>
</evidence>
<feature type="non-terminal residue" evidence="1">
    <location>
        <position position="1"/>
    </location>
</feature>
<name>A0A381UG95_9ZZZZ</name>
<reference evidence="1" key="1">
    <citation type="submission" date="2018-05" db="EMBL/GenBank/DDBJ databases">
        <authorList>
            <person name="Lanie J.A."/>
            <person name="Ng W.-L."/>
            <person name="Kazmierczak K.M."/>
            <person name="Andrzejewski T.M."/>
            <person name="Davidsen T.M."/>
            <person name="Wayne K.J."/>
            <person name="Tettelin H."/>
            <person name="Glass J.I."/>
            <person name="Rusch D."/>
            <person name="Podicherti R."/>
            <person name="Tsui H.-C.T."/>
            <person name="Winkler M.E."/>
        </authorList>
    </citation>
    <scope>NUCLEOTIDE SEQUENCE</scope>
</reference>